<dbReference type="Pfam" id="PF09721">
    <property type="entry name" value="Exosortase_EpsH"/>
    <property type="match status" value="1"/>
</dbReference>
<accession>A0ABW6A2B6</accession>
<dbReference type="GO" id="GO:0016787">
    <property type="term" value="F:hydrolase activity"/>
    <property type="evidence" value="ECO:0007669"/>
    <property type="project" value="UniProtKB-KW"/>
</dbReference>
<dbReference type="InterPro" id="IPR031006">
    <property type="entry name" value="Exosort_XrtN"/>
</dbReference>
<protein>
    <submittedName>
        <fullName evidence="9">Exosortase N</fullName>
        <ecNumber evidence="9">3.4.22.-</ecNumber>
    </submittedName>
</protein>
<comment type="caution">
    <text evidence="9">The sequence shown here is derived from an EMBL/GenBank/DDBJ whole genome shotgun (WGS) entry which is preliminary data.</text>
</comment>
<evidence type="ECO:0000256" key="8">
    <source>
        <dbReference type="SAM" id="Phobius"/>
    </source>
</evidence>
<dbReference type="EC" id="3.4.22.-" evidence="9"/>
<gene>
    <name evidence="9" type="primary">xrtN</name>
    <name evidence="9" type="ORF">ACFS6H_07050</name>
</gene>
<evidence type="ECO:0000256" key="3">
    <source>
        <dbReference type="ARBA" id="ARBA00022670"/>
    </source>
</evidence>
<dbReference type="Proteomes" id="UP001597511">
    <property type="component" value="Unassembled WGS sequence"/>
</dbReference>
<keyword evidence="2" id="KW-1003">Cell membrane</keyword>
<sequence length="447" mass="50538">MLYITMMIIGWQNYFVWNDTQSITGLVLLVYILYTGIDRNKKTNRFIWPTMALLILTLLVPARTFLYFSLACGLLFCIERFIGKCGVLPLLIMAVISPLFSYVFTVFTFPIKLQLSQAAAFLLSLVNRDVQAVGNIIRISGNDFSVDDACMGMSMAGIGALIGVSLLFYYKQHTKTKISIVRTILFTAFLLLCLLITNILRIVLLTQFRFLPGTVMHEVIGIICFIVYFLLPALGLVKWMLKKQQLTSLNPDVGPEKDKSHIVGKTNRSTLRYQWAIYSMLVLCFCIAINKVNSKTASDKIIPGTIPELTGYHVNWVNKEILQLHAPGALIYIKGIANFYNSDHSPFICWQGSGYDFKNIKKENINGIDIYAGELQQGDHQLYTAWWFDNGGYQTIGQLDWRWRMLSGEPQFAIVNISAASKEELNTLITTVLKTKILNSCIRAVNP</sequence>
<dbReference type="NCBIfam" id="TIGR04178">
    <property type="entry name" value="exo_archaeo"/>
    <property type="match status" value="1"/>
</dbReference>
<evidence type="ECO:0000256" key="6">
    <source>
        <dbReference type="ARBA" id="ARBA00022989"/>
    </source>
</evidence>
<evidence type="ECO:0000256" key="4">
    <source>
        <dbReference type="ARBA" id="ARBA00022692"/>
    </source>
</evidence>
<evidence type="ECO:0000256" key="7">
    <source>
        <dbReference type="ARBA" id="ARBA00023136"/>
    </source>
</evidence>
<keyword evidence="4 8" id="KW-0812">Transmembrane</keyword>
<feature type="transmembrane region" description="Helical" evidence="8">
    <location>
        <begin position="46"/>
        <end position="78"/>
    </location>
</feature>
<keyword evidence="10" id="KW-1185">Reference proteome</keyword>
<name>A0ABW6A2B6_9BACT</name>
<evidence type="ECO:0000256" key="2">
    <source>
        <dbReference type="ARBA" id="ARBA00022475"/>
    </source>
</evidence>
<keyword evidence="6 8" id="KW-1133">Transmembrane helix</keyword>
<feature type="transmembrane region" description="Helical" evidence="8">
    <location>
        <begin position="182"/>
        <end position="204"/>
    </location>
</feature>
<dbReference type="InterPro" id="IPR026392">
    <property type="entry name" value="Exo/Archaeosortase_dom"/>
</dbReference>
<dbReference type="NCBIfam" id="TIGR04476">
    <property type="entry name" value="exosort_XrtN"/>
    <property type="match status" value="1"/>
</dbReference>
<reference evidence="10" key="1">
    <citation type="journal article" date="2019" name="Int. J. Syst. Evol. Microbiol.">
        <title>The Global Catalogue of Microorganisms (GCM) 10K type strain sequencing project: providing services to taxonomists for standard genome sequencing and annotation.</title>
        <authorList>
            <consortium name="The Broad Institute Genomics Platform"/>
            <consortium name="The Broad Institute Genome Sequencing Center for Infectious Disease"/>
            <person name="Wu L."/>
            <person name="Ma J."/>
        </authorList>
    </citation>
    <scope>NUCLEOTIDE SEQUENCE [LARGE SCALE GENOMIC DNA]</scope>
    <source>
        <strain evidence="10">KCTC 23299</strain>
    </source>
</reference>
<organism evidence="9 10">
    <name type="scientific">Terrimonas rubra</name>
    <dbReference type="NCBI Taxonomy" id="1035890"/>
    <lineage>
        <taxon>Bacteria</taxon>
        <taxon>Pseudomonadati</taxon>
        <taxon>Bacteroidota</taxon>
        <taxon>Chitinophagia</taxon>
        <taxon>Chitinophagales</taxon>
        <taxon>Chitinophagaceae</taxon>
        <taxon>Terrimonas</taxon>
    </lineage>
</organism>
<dbReference type="EMBL" id="JBHUOZ010000001">
    <property type="protein sequence ID" value="MFD2919454.1"/>
    <property type="molecule type" value="Genomic_DNA"/>
</dbReference>
<feature type="transmembrane region" description="Helical" evidence="8">
    <location>
        <begin position="219"/>
        <end position="241"/>
    </location>
</feature>
<evidence type="ECO:0000256" key="5">
    <source>
        <dbReference type="ARBA" id="ARBA00022801"/>
    </source>
</evidence>
<feature type="transmembrane region" description="Helical" evidence="8">
    <location>
        <begin position="90"/>
        <end position="111"/>
    </location>
</feature>
<evidence type="ECO:0000313" key="9">
    <source>
        <dbReference type="EMBL" id="MFD2919454.1"/>
    </source>
</evidence>
<dbReference type="RefSeq" id="WP_386097235.1">
    <property type="nucleotide sequence ID" value="NZ_JBHUOZ010000001.1"/>
</dbReference>
<proteinExistence type="predicted"/>
<keyword evidence="7 8" id="KW-0472">Membrane</keyword>
<feature type="transmembrane region" description="Helical" evidence="8">
    <location>
        <begin position="14"/>
        <end position="34"/>
    </location>
</feature>
<evidence type="ECO:0000256" key="1">
    <source>
        <dbReference type="ARBA" id="ARBA00004651"/>
    </source>
</evidence>
<feature type="transmembrane region" description="Helical" evidence="8">
    <location>
        <begin position="275"/>
        <end position="292"/>
    </location>
</feature>
<feature type="transmembrane region" description="Helical" evidence="8">
    <location>
        <begin position="151"/>
        <end position="170"/>
    </location>
</feature>
<keyword evidence="3" id="KW-0645">Protease</keyword>
<keyword evidence="5 9" id="KW-0378">Hydrolase</keyword>
<comment type="subcellular location">
    <subcellularLocation>
        <location evidence="1">Cell membrane</location>
        <topology evidence="1">Multi-pass membrane protein</topology>
    </subcellularLocation>
</comment>
<dbReference type="InterPro" id="IPR019127">
    <property type="entry name" value="Exosortase"/>
</dbReference>
<evidence type="ECO:0000313" key="10">
    <source>
        <dbReference type="Proteomes" id="UP001597511"/>
    </source>
</evidence>